<comment type="caution">
    <text evidence="2">The sequence shown here is derived from an EMBL/GenBank/DDBJ whole genome shotgun (WGS) entry which is preliminary data.</text>
</comment>
<evidence type="ECO:0000256" key="1">
    <source>
        <dbReference type="SAM" id="MobiDB-lite"/>
    </source>
</evidence>
<feature type="region of interest" description="Disordered" evidence="1">
    <location>
        <begin position="1"/>
        <end position="70"/>
    </location>
</feature>
<reference evidence="2" key="2">
    <citation type="submission" date="2023-06" db="EMBL/GenBank/DDBJ databases">
        <authorList>
            <person name="Swenson N.G."/>
            <person name="Wegrzyn J.L."/>
            <person name="Mcevoy S.L."/>
        </authorList>
    </citation>
    <scope>NUCLEOTIDE SEQUENCE</scope>
    <source>
        <strain evidence="2">NS2018</strain>
        <tissue evidence="2">Leaf</tissue>
    </source>
</reference>
<evidence type="ECO:0000313" key="3">
    <source>
        <dbReference type="Proteomes" id="UP001168877"/>
    </source>
</evidence>
<reference evidence="2" key="1">
    <citation type="journal article" date="2022" name="Plant J.">
        <title>Strategies of tolerance reflected in two North American maple genomes.</title>
        <authorList>
            <person name="McEvoy S.L."/>
            <person name="Sezen U.U."/>
            <person name="Trouern-Trend A."/>
            <person name="McMahon S.M."/>
            <person name="Schaberg P.G."/>
            <person name="Yang J."/>
            <person name="Wegrzyn J.L."/>
            <person name="Swenson N.G."/>
        </authorList>
    </citation>
    <scope>NUCLEOTIDE SEQUENCE</scope>
    <source>
        <strain evidence="2">NS2018</strain>
    </source>
</reference>
<name>A0AA39WBH7_ACESA</name>
<accession>A0AA39WBH7</accession>
<organism evidence="2 3">
    <name type="scientific">Acer saccharum</name>
    <name type="common">Sugar maple</name>
    <dbReference type="NCBI Taxonomy" id="4024"/>
    <lineage>
        <taxon>Eukaryota</taxon>
        <taxon>Viridiplantae</taxon>
        <taxon>Streptophyta</taxon>
        <taxon>Embryophyta</taxon>
        <taxon>Tracheophyta</taxon>
        <taxon>Spermatophyta</taxon>
        <taxon>Magnoliopsida</taxon>
        <taxon>eudicotyledons</taxon>
        <taxon>Gunneridae</taxon>
        <taxon>Pentapetalae</taxon>
        <taxon>rosids</taxon>
        <taxon>malvids</taxon>
        <taxon>Sapindales</taxon>
        <taxon>Sapindaceae</taxon>
        <taxon>Hippocastanoideae</taxon>
        <taxon>Acereae</taxon>
        <taxon>Acer</taxon>
    </lineage>
</organism>
<keyword evidence="3" id="KW-1185">Reference proteome</keyword>
<gene>
    <name evidence="2" type="ORF">LWI29_034910</name>
</gene>
<feature type="compositionally biased region" description="Basic and acidic residues" evidence="1">
    <location>
        <begin position="51"/>
        <end position="62"/>
    </location>
</feature>
<dbReference type="Proteomes" id="UP001168877">
    <property type="component" value="Unassembled WGS sequence"/>
</dbReference>
<sequence length="188" mass="20817">MVKAAALFDAGPDQEGPLEDASISGPSYLPPTAGPEENVEVGSQDPSSIQERTRPGSSHEIEPFEPPVEAGVLRDDPSQVADEGQVKEVECTKFEKPRMSDQCSKEATSLSVRVKCAGVYQRISGRTRALCAGGMRWYHTCARPAQLPHQHWHHTSARLANHELIAVIFWHVRWWTALVPHLRKTHAP</sequence>
<protein>
    <submittedName>
        <fullName evidence="2">Uncharacterized protein</fullName>
    </submittedName>
</protein>
<dbReference type="EMBL" id="JAUESC010000001">
    <property type="protein sequence ID" value="KAK0608711.1"/>
    <property type="molecule type" value="Genomic_DNA"/>
</dbReference>
<evidence type="ECO:0000313" key="2">
    <source>
        <dbReference type="EMBL" id="KAK0608711.1"/>
    </source>
</evidence>
<proteinExistence type="predicted"/>
<dbReference type="AlphaFoldDB" id="A0AA39WBH7"/>